<organism evidence="4">
    <name type="scientific">Sexangularia sp. CB-2014</name>
    <dbReference type="NCBI Taxonomy" id="1486929"/>
    <lineage>
        <taxon>Eukaryota</taxon>
        <taxon>Amoebozoa</taxon>
        <taxon>Tubulinea</taxon>
        <taxon>Elardia</taxon>
        <taxon>Arcellinida</taxon>
        <taxon>Arcellinida incertae sedis</taxon>
        <taxon>Sexangularia</taxon>
    </lineage>
</organism>
<name>A0A7S1YCB6_9EUKA</name>
<feature type="compositionally biased region" description="Low complexity" evidence="2">
    <location>
        <begin position="69"/>
        <end position="78"/>
    </location>
</feature>
<sequence length="661" mass="72279">MLFFPFVWVAVLVVLSIFGLVGCARSDSSRRGSSPSRGRKGTGSVELGDVRRASGRHRRASQSHSLRDSASAGSASGSTQQLGPSVAGIAGDNGGSSSSSSATQATPASPSSVRKLKRTLSGQRAKAAEQPKPRKKLVIVEQANRVREFVSKAEELEAMYPKCDRCDMFLDRMYVLAGGQRYHRKCAIQIEMKLRLREADKLEISLRDRLLPRLKDVRTVLSGIKATTVKRSASGKGHTIADTDAVSEGLLTKLLKLEAGVQADIKQLKRELRSYQDVLWQDRQAMHHRKVDEDTGKKVDVQTEWESLHSRHEALLGSIDQLRKTVVKQLEALVKALDAWETHQEAKRTQKVIPLRDGKIAPFARVSATTDALDASGQAQSPAAKLKFSEGRARSMSAPVLVKDPVSGSVDLTKLTRELEQFKDEIKTSVSAMKRPRTRTEAAFPVKDYKRFKEVRRQSLTLQRQLASMPGGLEAVWEAQGLTTGSGIRSAANAARPRDRRFSVSGASGIGALETHGHTPKPSVKEVHPSKMVKSSPSKSSSTSPGKQSKKSKKSKKGKSSSGSALAAVKLPVLDDGEESDTGLGQRWHSRFGKFSDDDSDISNPYDTSSDSATEEEENLPDVLIDHVCACCGGDLTEQRFVVKSAKRYHLDCWAEMKRGR</sequence>
<keyword evidence="3" id="KW-0732">Signal</keyword>
<reference evidence="4" key="1">
    <citation type="submission" date="2021-01" db="EMBL/GenBank/DDBJ databases">
        <authorList>
            <person name="Corre E."/>
            <person name="Pelletier E."/>
            <person name="Niang G."/>
            <person name="Scheremetjew M."/>
            <person name="Finn R."/>
            <person name="Kale V."/>
            <person name="Holt S."/>
            <person name="Cochrane G."/>
            <person name="Meng A."/>
            <person name="Brown T."/>
            <person name="Cohen L."/>
        </authorList>
    </citation>
    <scope>NUCLEOTIDE SEQUENCE</scope>
    <source>
        <strain evidence="4">ATCC 50979</strain>
    </source>
</reference>
<feature type="region of interest" description="Disordered" evidence="2">
    <location>
        <begin position="510"/>
        <end position="619"/>
    </location>
</feature>
<protein>
    <submittedName>
        <fullName evidence="4">Uncharacterized protein</fullName>
    </submittedName>
</protein>
<feature type="signal peptide" evidence="3">
    <location>
        <begin position="1"/>
        <end position="23"/>
    </location>
</feature>
<feature type="coiled-coil region" evidence="1">
    <location>
        <begin position="251"/>
        <end position="278"/>
    </location>
</feature>
<evidence type="ECO:0000256" key="2">
    <source>
        <dbReference type="SAM" id="MobiDB-lite"/>
    </source>
</evidence>
<feature type="compositionally biased region" description="Low complexity" evidence="2">
    <location>
        <begin position="530"/>
        <end position="547"/>
    </location>
</feature>
<gene>
    <name evidence="4" type="ORF">SSP0437_LOCUS4522</name>
</gene>
<evidence type="ECO:0000313" key="4">
    <source>
        <dbReference type="EMBL" id="CAD9293769.1"/>
    </source>
</evidence>
<keyword evidence="1" id="KW-0175">Coiled coil</keyword>
<feature type="compositionally biased region" description="Polar residues" evidence="2">
    <location>
        <begin position="602"/>
        <end position="612"/>
    </location>
</feature>
<feature type="chain" id="PRO_5031497069" evidence="3">
    <location>
        <begin position="24"/>
        <end position="661"/>
    </location>
</feature>
<dbReference type="AlphaFoldDB" id="A0A7S1YCB6"/>
<feature type="region of interest" description="Disordered" evidence="2">
    <location>
        <begin position="25"/>
        <end position="133"/>
    </location>
</feature>
<evidence type="ECO:0000256" key="3">
    <source>
        <dbReference type="SAM" id="SignalP"/>
    </source>
</evidence>
<feature type="compositionally biased region" description="Basic residues" evidence="2">
    <location>
        <begin position="548"/>
        <end position="559"/>
    </location>
</feature>
<proteinExistence type="predicted"/>
<evidence type="ECO:0000256" key="1">
    <source>
        <dbReference type="SAM" id="Coils"/>
    </source>
</evidence>
<feature type="compositionally biased region" description="Low complexity" evidence="2">
    <location>
        <begin position="25"/>
        <end position="36"/>
    </location>
</feature>
<accession>A0A7S1YCB6</accession>
<dbReference type="EMBL" id="HBGL01005901">
    <property type="protein sequence ID" value="CAD9293769.1"/>
    <property type="molecule type" value="Transcribed_RNA"/>
</dbReference>
<feature type="compositionally biased region" description="Low complexity" evidence="2">
    <location>
        <begin position="96"/>
        <end position="112"/>
    </location>
</feature>